<dbReference type="InterPro" id="IPR006655">
    <property type="entry name" value="Mopterin_OxRdtase_prok_CS"/>
</dbReference>
<organism evidence="19 20">
    <name type="scientific">Amycolatopsis cynarae</name>
    <dbReference type="NCBI Taxonomy" id="2995223"/>
    <lineage>
        <taxon>Bacteria</taxon>
        <taxon>Bacillati</taxon>
        <taxon>Actinomycetota</taxon>
        <taxon>Actinomycetes</taxon>
        <taxon>Pseudonocardiales</taxon>
        <taxon>Pseudonocardiaceae</taxon>
        <taxon>Amycolatopsis</taxon>
    </lineage>
</organism>
<comment type="catalytic activity">
    <reaction evidence="17">
        <text>nitrate + a quinol = a quinone + nitrite + H2O</text>
        <dbReference type="Rhea" id="RHEA:56144"/>
        <dbReference type="ChEBI" id="CHEBI:15377"/>
        <dbReference type="ChEBI" id="CHEBI:16301"/>
        <dbReference type="ChEBI" id="CHEBI:17632"/>
        <dbReference type="ChEBI" id="CHEBI:24646"/>
        <dbReference type="ChEBI" id="CHEBI:132124"/>
        <dbReference type="EC" id="1.7.5.1"/>
    </reaction>
</comment>
<dbReference type="InterPro" id="IPR009010">
    <property type="entry name" value="Asp_de-COase-like_dom_sf"/>
</dbReference>
<evidence type="ECO:0000256" key="6">
    <source>
        <dbReference type="ARBA" id="ARBA00022448"/>
    </source>
</evidence>
<dbReference type="InterPro" id="IPR006468">
    <property type="entry name" value="NarG"/>
</dbReference>
<keyword evidence="11" id="KW-0249">Electron transport</keyword>
<keyword evidence="20" id="KW-1185">Reference proteome</keyword>
<dbReference type="NCBIfam" id="TIGR01580">
    <property type="entry name" value="narG"/>
    <property type="match status" value="1"/>
</dbReference>
<reference evidence="19" key="1">
    <citation type="submission" date="2022-11" db="EMBL/GenBank/DDBJ databases">
        <authorList>
            <person name="Mo P."/>
        </authorList>
    </citation>
    <scope>NUCLEOTIDE SEQUENCE</scope>
    <source>
        <strain evidence="19">HUAS 11-8</strain>
    </source>
</reference>
<dbReference type="CDD" id="cd02750">
    <property type="entry name" value="MopB_Nitrate-R-NarG-like"/>
    <property type="match status" value="1"/>
</dbReference>
<evidence type="ECO:0000256" key="10">
    <source>
        <dbReference type="ARBA" id="ARBA00022723"/>
    </source>
</evidence>
<protein>
    <recommendedName>
        <fullName evidence="5">nitrate reductase (quinone)</fullName>
        <ecNumber evidence="5">1.7.5.1</ecNumber>
    </recommendedName>
</protein>
<dbReference type="InterPro" id="IPR006656">
    <property type="entry name" value="Mopterin_OxRdtase"/>
</dbReference>
<accession>A0ABY7BAH1</accession>
<comment type="cofactor">
    <cofactor evidence="1">
        <name>Mo-bis(molybdopterin guanine dinucleotide)</name>
        <dbReference type="ChEBI" id="CHEBI:60539"/>
    </cofactor>
</comment>
<keyword evidence="12" id="KW-0560">Oxidoreductase</keyword>
<sequence>MCSAGSPYPSGPSTQDAVDALLRAAQWFFPGEQSADRRVLYREGGRGAEEFSRERWRHDREVRSTHGVNCTGSCSWKVYVKDGIITWETQATDYPLVGPDSPEYEPRGCPRGASFSWYTYSPTRIRYPYVRGPLLESWRAARAEHADPVEAWESIVGDTDRSARYKRARGKGGFVRSAWHEVIELIAAAQVHTIKRHGPDRIIGFSPIPAMSMTSYAAGTRYLSLIGGTISSFYDWYADLPMASPQVFGDQTDVPESGDWFNAGYLIVWGTNLPITRTPDAHFMAEARYRGQKVVVVSPDFSDHTKFADEWLAAVPGTDGALAMAMGHVILAEFHRDRRVPRFARYARTYTDLPFLVTLTERGEGFVPGRFLTAADLGHGTEHAEFKTVLLDEATGRPHVPNGSLGFRWASEPGRWNLNLDVDPALTLYGRPATEVVTVALPRFDRERSESGAALRRGVPALRIGDHLVTTVFDLVMAQYGVARDGLPGDWPSGYDDAGQPYTPAWQEAITSVPAAACVRVAREFARNAERTGGRSMIAMGAGTNHWFHSDQIYRTFLSLLQLCGCQGVNGGGWAHYVGQEKVRPLTGWFHLAFGLDWQRPTRHMVGTPLFWLATDQWRYEAFAADALASPLGSGALAGRTLPDCNALAARLGWMPSHPAFGRNPLDLCDEAERSGVTVADHVVGQLKSGALRFAAEDPDDPANWPRVLMVWRANLFASSMKGHEYLLRHLLGTDDAVTATETPPGLRPADVVWRERAPVGKLDLSVAVDFRMTSTCLFSDIVLPAATWYEKYDLSSTDMHPFVHAFTPAIAPPWQARTDFDVFHTLAAEFSRLAATHLGVRRDVIAAPLAHDTPDELAQPHGVVRDWKSGECEPIPGRTMPKLIVVERDYAAVAEKMAAIGPLLDTAGTTTKGITWTPDAEIDHLRGQNGTVRGGIADGRPSIARDDQFCEAILALSGTTNGRLAELGFRALEQRTGVGLRDLAAERAGDRITFTDTRTQPRAVITSPEWSGSETGGRRYSPFTVNVERHKPWHTLTGRQHFFLDHEWMAEFGEQLPTYRPPLNVLAHFGRPSAAEDGRPELVVRYLTPHSKWSIHSEYQENLHMLTLFRGGPVIWMSPADAARIGVGDNDWIEAYNRNGVVACRAVVTHRMPAGTVYMYHTMDRHLNVPKTEISGRHGGGDNSLTRLLIKPTHLIGGYAQFAYGFNYIGPTGNQRDEITVIRRRAQEVEF</sequence>
<dbReference type="InterPro" id="IPR006657">
    <property type="entry name" value="MoPterin_dinucl-bd_dom"/>
</dbReference>
<dbReference type="CDD" id="cd02776">
    <property type="entry name" value="MopB_CT_Nitrate-R-NarG-like"/>
    <property type="match status" value="1"/>
</dbReference>
<dbReference type="EC" id="1.7.5.1" evidence="5"/>
<dbReference type="InterPro" id="IPR037943">
    <property type="entry name" value="MopB_CT_Nitrate-R-NarG-like"/>
</dbReference>
<keyword evidence="7" id="KW-1003">Cell membrane</keyword>
<dbReference type="Proteomes" id="UP001163203">
    <property type="component" value="Chromosome"/>
</dbReference>
<evidence type="ECO:0000256" key="13">
    <source>
        <dbReference type="ARBA" id="ARBA00023004"/>
    </source>
</evidence>
<evidence type="ECO:0000256" key="2">
    <source>
        <dbReference type="ARBA" id="ARBA00001966"/>
    </source>
</evidence>
<evidence type="ECO:0000256" key="14">
    <source>
        <dbReference type="ARBA" id="ARBA00023014"/>
    </source>
</evidence>
<keyword evidence="13" id="KW-0408">Iron</keyword>
<dbReference type="InterPro" id="IPR006963">
    <property type="entry name" value="Mopterin_OxRdtase_4Fe-4S_dom"/>
</dbReference>
<feature type="domain" description="4Fe-4S Mo/W bis-MGD-type" evidence="18">
    <location>
        <begin position="59"/>
        <end position="123"/>
    </location>
</feature>
<keyword evidence="16" id="KW-0472">Membrane</keyword>
<evidence type="ECO:0000256" key="5">
    <source>
        <dbReference type="ARBA" id="ARBA00012500"/>
    </source>
</evidence>
<evidence type="ECO:0000259" key="18">
    <source>
        <dbReference type="PROSITE" id="PS51669"/>
    </source>
</evidence>
<dbReference type="SMART" id="SM00926">
    <property type="entry name" value="Molybdop_Fe4S4"/>
    <property type="match status" value="1"/>
</dbReference>
<dbReference type="PROSITE" id="PS00490">
    <property type="entry name" value="MOLYBDOPTERIN_PROK_2"/>
    <property type="match status" value="1"/>
</dbReference>
<dbReference type="SUPFAM" id="SSF50692">
    <property type="entry name" value="ADC-like"/>
    <property type="match status" value="1"/>
</dbReference>
<evidence type="ECO:0000256" key="17">
    <source>
        <dbReference type="ARBA" id="ARBA00048294"/>
    </source>
</evidence>
<evidence type="ECO:0000256" key="15">
    <source>
        <dbReference type="ARBA" id="ARBA00023063"/>
    </source>
</evidence>
<comment type="subcellular location">
    <subcellularLocation>
        <location evidence="3">Cell membrane</location>
        <topology evidence="3">Peripheral membrane protein</topology>
    </subcellularLocation>
</comment>
<dbReference type="RefSeq" id="WP_268757956.1">
    <property type="nucleotide sequence ID" value="NZ_CP113836.1"/>
</dbReference>
<evidence type="ECO:0000256" key="3">
    <source>
        <dbReference type="ARBA" id="ARBA00004202"/>
    </source>
</evidence>
<evidence type="ECO:0000256" key="1">
    <source>
        <dbReference type="ARBA" id="ARBA00001942"/>
    </source>
</evidence>
<evidence type="ECO:0000256" key="12">
    <source>
        <dbReference type="ARBA" id="ARBA00023002"/>
    </source>
</evidence>
<dbReference type="PANTHER" id="PTHR43105">
    <property type="entry name" value="RESPIRATORY NITRATE REDUCTASE"/>
    <property type="match status" value="1"/>
</dbReference>
<evidence type="ECO:0000256" key="8">
    <source>
        <dbReference type="ARBA" id="ARBA00022485"/>
    </source>
</evidence>
<evidence type="ECO:0000256" key="9">
    <source>
        <dbReference type="ARBA" id="ARBA00022505"/>
    </source>
</evidence>
<dbReference type="EMBL" id="CP113836">
    <property type="protein sequence ID" value="WAL67861.1"/>
    <property type="molecule type" value="Genomic_DNA"/>
</dbReference>
<dbReference type="Pfam" id="PF01568">
    <property type="entry name" value="Molydop_binding"/>
    <property type="match status" value="1"/>
</dbReference>
<comment type="cofactor">
    <cofactor evidence="2">
        <name>[4Fe-4S] cluster</name>
        <dbReference type="ChEBI" id="CHEBI:49883"/>
    </cofactor>
</comment>
<keyword evidence="10" id="KW-0479">Metal-binding</keyword>
<dbReference type="PROSITE" id="PS00551">
    <property type="entry name" value="MOLYBDOPTERIN_PROK_1"/>
    <property type="match status" value="1"/>
</dbReference>
<evidence type="ECO:0000313" key="20">
    <source>
        <dbReference type="Proteomes" id="UP001163203"/>
    </source>
</evidence>
<keyword evidence="14" id="KW-0411">Iron-sulfur</keyword>
<dbReference type="Gene3D" id="3.40.50.12440">
    <property type="match status" value="1"/>
</dbReference>
<comment type="similarity">
    <text evidence="4">Belongs to the prokaryotic molybdopterin-containing oxidoreductase family.</text>
</comment>
<name>A0ABY7BAH1_9PSEU</name>
<keyword evidence="9" id="KW-0500">Molybdenum</keyword>
<dbReference type="InterPro" id="IPR027467">
    <property type="entry name" value="MopterinOxRdtase_cofactor_BS"/>
</dbReference>
<evidence type="ECO:0000256" key="4">
    <source>
        <dbReference type="ARBA" id="ARBA00010312"/>
    </source>
</evidence>
<evidence type="ECO:0000256" key="11">
    <source>
        <dbReference type="ARBA" id="ARBA00022982"/>
    </source>
</evidence>
<evidence type="ECO:0000256" key="7">
    <source>
        <dbReference type="ARBA" id="ARBA00022475"/>
    </source>
</evidence>
<dbReference type="PROSITE" id="PS51669">
    <property type="entry name" value="4FE4S_MOW_BIS_MGD"/>
    <property type="match status" value="1"/>
</dbReference>
<gene>
    <name evidence="19" type="ORF">ORV05_08845</name>
</gene>
<evidence type="ECO:0000256" key="16">
    <source>
        <dbReference type="ARBA" id="ARBA00023136"/>
    </source>
</evidence>
<keyword evidence="6" id="KW-0813">Transport</keyword>
<proteinExistence type="inferred from homology"/>
<dbReference type="InterPro" id="IPR050123">
    <property type="entry name" value="Prok_molybdopt-oxidoreductase"/>
</dbReference>
<dbReference type="PANTHER" id="PTHR43105:SF2">
    <property type="entry name" value="RESPIRATORY NITRATE REDUCTASE 2 ALPHA CHAIN"/>
    <property type="match status" value="1"/>
</dbReference>
<dbReference type="Pfam" id="PF00384">
    <property type="entry name" value="Molybdopterin"/>
    <property type="match status" value="1"/>
</dbReference>
<dbReference type="SUPFAM" id="SSF53706">
    <property type="entry name" value="Formate dehydrogenase/DMSO reductase, domains 1-3"/>
    <property type="match status" value="1"/>
</dbReference>
<evidence type="ECO:0000313" key="19">
    <source>
        <dbReference type="EMBL" id="WAL67861.1"/>
    </source>
</evidence>
<keyword evidence="8" id="KW-0004">4Fe-4S</keyword>
<keyword evidence="15" id="KW-0534">Nitrate assimilation</keyword>